<dbReference type="Proteomes" id="UP001184230">
    <property type="component" value="Unassembled WGS sequence"/>
</dbReference>
<evidence type="ECO:0008006" key="3">
    <source>
        <dbReference type="Google" id="ProtNLM"/>
    </source>
</evidence>
<accession>A0ABU1NP30</accession>
<organism evidence="1 2">
    <name type="scientific">Variovorax soli</name>
    <dbReference type="NCBI Taxonomy" id="376815"/>
    <lineage>
        <taxon>Bacteria</taxon>
        <taxon>Pseudomonadati</taxon>
        <taxon>Pseudomonadota</taxon>
        <taxon>Betaproteobacteria</taxon>
        <taxon>Burkholderiales</taxon>
        <taxon>Comamonadaceae</taxon>
        <taxon>Variovorax</taxon>
    </lineage>
</organism>
<sequence length="282" mass="30960">MAATPRTADRPCRITNDAMKPLAHTVARFCGTLARLPDGDGSKAQLVACRRSAFQVMPSDPYEQAVHVRRRLAHLAAGIDEARAGTITNTQRSLRQLQHAYRSLQGLMIGVPDRLLNFEPGSGRCTIRHVLQRALAGTAMPACFVQHISSTAPCACRSCPGTLSAIFEIGEHVYRAVVEGLRDAPDLSFEPGTTRGGSLSLIIHARVDRLSRHLLDHQVELRRLLKSAGHRRTLSMRLAHRIFMVLGDAEGAMIGAESRFEGTCQPLIDLIAARTDELARYR</sequence>
<comment type="caution">
    <text evidence="1">The sequence shown here is derived from an EMBL/GenBank/DDBJ whole genome shotgun (WGS) entry which is preliminary data.</text>
</comment>
<dbReference type="EMBL" id="JAVDRF010000024">
    <property type="protein sequence ID" value="MDR6539756.1"/>
    <property type="molecule type" value="Genomic_DNA"/>
</dbReference>
<reference evidence="1 2" key="1">
    <citation type="submission" date="2023-07" db="EMBL/GenBank/DDBJ databases">
        <title>Sorghum-associated microbial communities from plants grown in Nebraska, USA.</title>
        <authorList>
            <person name="Schachtman D."/>
        </authorList>
    </citation>
    <scope>NUCLEOTIDE SEQUENCE [LARGE SCALE GENOMIC DNA]</scope>
    <source>
        <strain evidence="1 2">DS1781</strain>
    </source>
</reference>
<name>A0ABU1NP30_9BURK</name>
<evidence type="ECO:0000313" key="1">
    <source>
        <dbReference type="EMBL" id="MDR6539756.1"/>
    </source>
</evidence>
<protein>
    <recommendedName>
        <fullName evidence="3">CHAD domain-containing protein</fullName>
    </recommendedName>
</protein>
<evidence type="ECO:0000313" key="2">
    <source>
        <dbReference type="Proteomes" id="UP001184230"/>
    </source>
</evidence>
<gene>
    <name evidence="1" type="ORF">J2739_005558</name>
</gene>
<keyword evidence="2" id="KW-1185">Reference proteome</keyword>
<proteinExistence type="predicted"/>